<accession>A0ABR3KJE0</accession>
<dbReference type="EMBL" id="JBEUSY010000354">
    <property type="protein sequence ID" value="KAL1237323.1"/>
    <property type="molecule type" value="Genomic_DNA"/>
</dbReference>
<gene>
    <name evidence="1" type="ORF">TSPI_05925</name>
</gene>
<name>A0ABR3KJE0_TRISP</name>
<protein>
    <submittedName>
        <fullName evidence="1">(13E)-labda-7,13-dien-15-ol synthase</fullName>
    </submittedName>
</protein>
<proteinExistence type="predicted"/>
<evidence type="ECO:0000313" key="2">
    <source>
        <dbReference type="Proteomes" id="UP001558632"/>
    </source>
</evidence>
<dbReference type="Proteomes" id="UP001558632">
    <property type="component" value="Unassembled WGS sequence"/>
</dbReference>
<organism evidence="1 2">
    <name type="scientific">Trichinella spiralis</name>
    <name type="common">Trichina worm</name>
    <dbReference type="NCBI Taxonomy" id="6334"/>
    <lineage>
        <taxon>Eukaryota</taxon>
        <taxon>Metazoa</taxon>
        <taxon>Ecdysozoa</taxon>
        <taxon>Nematoda</taxon>
        <taxon>Enoplea</taxon>
        <taxon>Dorylaimia</taxon>
        <taxon>Trichinellida</taxon>
        <taxon>Trichinellidae</taxon>
        <taxon>Trichinella</taxon>
    </lineage>
</organism>
<keyword evidence="2" id="KW-1185">Reference proteome</keyword>
<comment type="caution">
    <text evidence="1">The sequence shown here is derived from an EMBL/GenBank/DDBJ whole genome shotgun (WGS) entry which is preliminary data.</text>
</comment>
<sequence>MGENCELKSAAAFDPFSVCNVIDALPIWVDHLFGFSLLLQASNGQDPPKEEMPSNSVLPLFLVLLVTFHWTLCQCFVLPTFREFQDFFKRASKSVPASDELTNGWKSLLSSMLPKILPEKTADMVRTVVDMVKLVNTSQPTSNEEHFNEAAAVTKSITVDETIIRVPARSPSVMEQSWDCCDHFLAY</sequence>
<evidence type="ECO:0000313" key="1">
    <source>
        <dbReference type="EMBL" id="KAL1237323.1"/>
    </source>
</evidence>
<reference evidence="1 2" key="1">
    <citation type="submission" date="2024-07" db="EMBL/GenBank/DDBJ databases">
        <title>Enhanced genomic and transcriptomic resources for Trichinella pseudospiralis and T. spiralis underpin the discovery of pronounced molecular differences between stages and species.</title>
        <authorList>
            <person name="Pasi K.K."/>
            <person name="La Rosa G."/>
            <person name="Gomez-Morales M.A."/>
            <person name="Tosini F."/>
            <person name="Sumanam S."/>
            <person name="Young N.D."/>
            <person name="Chang B.C."/>
            <person name="Robin G.B."/>
        </authorList>
    </citation>
    <scope>NUCLEOTIDE SEQUENCE [LARGE SCALE GENOMIC DNA]</scope>
    <source>
        <strain evidence="1">ISS534</strain>
    </source>
</reference>